<keyword evidence="2" id="KW-0808">Transferase</keyword>
<evidence type="ECO:0000313" key="3">
    <source>
        <dbReference type="Proteomes" id="UP001151760"/>
    </source>
</evidence>
<name>A0ABQ5J422_9ASTR</name>
<dbReference type="PANTHER" id="PTHR46890">
    <property type="entry name" value="NON-LTR RETROLELEMENT REVERSE TRANSCRIPTASE-LIKE PROTEIN-RELATED"/>
    <property type="match status" value="1"/>
</dbReference>
<organism evidence="2 3">
    <name type="scientific">Tanacetum coccineum</name>
    <dbReference type="NCBI Taxonomy" id="301880"/>
    <lineage>
        <taxon>Eukaryota</taxon>
        <taxon>Viridiplantae</taxon>
        <taxon>Streptophyta</taxon>
        <taxon>Embryophyta</taxon>
        <taxon>Tracheophyta</taxon>
        <taxon>Spermatophyta</taxon>
        <taxon>Magnoliopsida</taxon>
        <taxon>eudicotyledons</taxon>
        <taxon>Gunneridae</taxon>
        <taxon>Pentapetalae</taxon>
        <taxon>asterids</taxon>
        <taxon>campanulids</taxon>
        <taxon>Asterales</taxon>
        <taxon>Asteraceae</taxon>
        <taxon>Asteroideae</taxon>
        <taxon>Anthemideae</taxon>
        <taxon>Anthemidinae</taxon>
        <taxon>Tanacetum</taxon>
    </lineage>
</organism>
<gene>
    <name evidence="2" type="ORF">Tco_1123690</name>
</gene>
<accession>A0ABQ5J422</accession>
<feature type="domain" description="Reverse transcriptase" evidence="1">
    <location>
        <begin position="333"/>
        <end position="418"/>
    </location>
</feature>
<keyword evidence="2" id="KW-0548">Nucleotidyltransferase</keyword>
<dbReference type="Pfam" id="PF00078">
    <property type="entry name" value="RVT_1"/>
    <property type="match status" value="1"/>
</dbReference>
<dbReference type="PANTHER" id="PTHR46890:SF48">
    <property type="entry name" value="RNA-DIRECTED DNA POLYMERASE"/>
    <property type="match status" value="1"/>
</dbReference>
<protein>
    <submittedName>
        <fullName evidence="2">RNA-directed DNA polymerase, eukaryota, reverse transcriptase zinc-binding domain protein</fullName>
    </submittedName>
</protein>
<dbReference type="InterPro" id="IPR052343">
    <property type="entry name" value="Retrotransposon-Effector_Assoc"/>
</dbReference>
<evidence type="ECO:0000313" key="2">
    <source>
        <dbReference type="EMBL" id="GJU07260.1"/>
    </source>
</evidence>
<reference evidence="2" key="1">
    <citation type="journal article" date="2022" name="Int. J. Mol. Sci.">
        <title>Draft Genome of Tanacetum Coccineum: Genomic Comparison of Closely Related Tanacetum-Family Plants.</title>
        <authorList>
            <person name="Yamashiro T."/>
            <person name="Shiraishi A."/>
            <person name="Nakayama K."/>
            <person name="Satake H."/>
        </authorList>
    </citation>
    <scope>NUCLEOTIDE SEQUENCE</scope>
</reference>
<proteinExistence type="predicted"/>
<keyword evidence="3" id="KW-1185">Reference proteome</keyword>
<reference evidence="2" key="2">
    <citation type="submission" date="2022-01" db="EMBL/GenBank/DDBJ databases">
        <authorList>
            <person name="Yamashiro T."/>
            <person name="Shiraishi A."/>
            <person name="Satake H."/>
            <person name="Nakayama K."/>
        </authorList>
    </citation>
    <scope>NUCLEOTIDE SEQUENCE</scope>
</reference>
<comment type="caution">
    <text evidence="2">The sequence shown here is derived from an EMBL/GenBank/DDBJ whole genome shotgun (WGS) entry which is preliminary data.</text>
</comment>
<sequence length="418" mass="48004">MEDIKSTDLFFTRIKSPLKPDISIMKKLDKILVNGSFMTDFPDAYGQFMPFMTLDHSTTILSFPKRLIKKRRAFRFTNYVVNKEEFLPTVEEVWNKEVTCHNMYKVVQKLKAIKHPMRKNGNLAEKVELCRGKLKASQEDMVKNPHDKDAKVKEAECLADYFAALEDEEKFMFQKAKVDWISSGDRNIKYLYKVITSKRNINIIMSVCNEKGERFEGNLVAHKFVQYFQRFLGTNEKGIAMNTKNLFTNRLTVEGTAKVVTDVTDKEIKEAMFDISENKAPGLNGFTFAFFKHYWSIIGKKVCQAIKEFFCSGKLLGEINATLITLISKIPQPNKVSDFRPIACCNVIYKCIIKILTNRIKGSLDKLVNISQSAFIPRRVTQDNLMITQELLKGYNYKNGAGRCALKIDIAKAYDTVD</sequence>
<evidence type="ECO:0000259" key="1">
    <source>
        <dbReference type="Pfam" id="PF00078"/>
    </source>
</evidence>
<dbReference type="Proteomes" id="UP001151760">
    <property type="component" value="Unassembled WGS sequence"/>
</dbReference>
<dbReference type="InterPro" id="IPR000477">
    <property type="entry name" value="RT_dom"/>
</dbReference>
<dbReference type="EMBL" id="BQNB010021521">
    <property type="protein sequence ID" value="GJU07260.1"/>
    <property type="molecule type" value="Genomic_DNA"/>
</dbReference>
<dbReference type="GO" id="GO:0003964">
    <property type="term" value="F:RNA-directed DNA polymerase activity"/>
    <property type="evidence" value="ECO:0007669"/>
    <property type="project" value="UniProtKB-KW"/>
</dbReference>
<keyword evidence="2" id="KW-0695">RNA-directed DNA polymerase</keyword>